<dbReference type="PRINTS" id="PR00080">
    <property type="entry name" value="SDRFAMILY"/>
</dbReference>
<dbReference type="SUPFAM" id="SSF51735">
    <property type="entry name" value="NAD(P)-binding Rossmann-fold domains"/>
    <property type="match status" value="1"/>
</dbReference>
<keyword evidence="3" id="KW-1185">Reference proteome</keyword>
<comment type="similarity">
    <text evidence="1">Belongs to the short-chain dehydrogenases/reductases (SDR) family.</text>
</comment>
<dbReference type="CDD" id="cd05233">
    <property type="entry name" value="SDR_c"/>
    <property type="match status" value="1"/>
</dbReference>
<dbReference type="InterPro" id="IPR002347">
    <property type="entry name" value="SDR_fam"/>
</dbReference>
<dbReference type="Gene3D" id="3.40.50.720">
    <property type="entry name" value="NAD(P)-binding Rossmann-like Domain"/>
    <property type="match status" value="1"/>
</dbReference>
<reference evidence="2 3" key="1">
    <citation type="submission" date="2023-09" db="EMBL/GenBank/DDBJ databases">
        <authorList>
            <person name="Qi X."/>
        </authorList>
    </citation>
    <scope>NUCLEOTIDE SEQUENCE [LARGE SCALE GENOMIC DNA]</scope>
    <source>
        <strain evidence="2 3">S1-1</strain>
    </source>
</reference>
<keyword evidence="2" id="KW-0560">Oxidoreductase</keyword>
<dbReference type="GO" id="GO:0016491">
    <property type="term" value="F:oxidoreductase activity"/>
    <property type="evidence" value="ECO:0007669"/>
    <property type="project" value="UniProtKB-KW"/>
</dbReference>
<accession>A0ABZ0GM66</accession>
<dbReference type="InterPro" id="IPR036291">
    <property type="entry name" value="NAD(P)-bd_dom_sf"/>
</dbReference>
<evidence type="ECO:0000256" key="1">
    <source>
        <dbReference type="ARBA" id="ARBA00006484"/>
    </source>
</evidence>
<dbReference type="PANTHER" id="PTHR42760:SF135">
    <property type="entry name" value="BLL7886 PROTEIN"/>
    <property type="match status" value="1"/>
</dbReference>
<dbReference type="PRINTS" id="PR00081">
    <property type="entry name" value="GDHRDH"/>
</dbReference>
<protein>
    <submittedName>
        <fullName evidence="2">SDR family oxidoreductase</fullName>
        <ecNumber evidence="2">1.-.-.-</ecNumber>
    </submittedName>
</protein>
<gene>
    <name evidence="2" type="ORF">RI844_15820</name>
</gene>
<dbReference type="EC" id="1.-.-.-" evidence="2"/>
<dbReference type="Pfam" id="PF13561">
    <property type="entry name" value="adh_short_C2"/>
    <property type="match status" value="1"/>
</dbReference>
<dbReference type="EMBL" id="CP136600">
    <property type="protein sequence ID" value="WOH36825.1"/>
    <property type="molecule type" value="Genomic_DNA"/>
</dbReference>
<dbReference type="RefSeq" id="WP_348395637.1">
    <property type="nucleotide sequence ID" value="NZ_CP136600.1"/>
</dbReference>
<proteinExistence type="inferred from homology"/>
<evidence type="ECO:0000313" key="3">
    <source>
        <dbReference type="Proteomes" id="UP001301442"/>
    </source>
</evidence>
<organism evidence="2 3">
    <name type="scientific">Thalassotalea fonticola</name>
    <dbReference type="NCBI Taxonomy" id="3065649"/>
    <lineage>
        <taxon>Bacteria</taxon>
        <taxon>Pseudomonadati</taxon>
        <taxon>Pseudomonadota</taxon>
        <taxon>Gammaproteobacteria</taxon>
        <taxon>Alteromonadales</taxon>
        <taxon>Colwelliaceae</taxon>
        <taxon>Thalassotalea</taxon>
    </lineage>
</organism>
<dbReference type="PANTHER" id="PTHR42760">
    <property type="entry name" value="SHORT-CHAIN DEHYDROGENASES/REDUCTASES FAMILY MEMBER"/>
    <property type="match status" value="1"/>
</dbReference>
<evidence type="ECO:0000313" key="2">
    <source>
        <dbReference type="EMBL" id="WOH36825.1"/>
    </source>
</evidence>
<name>A0ABZ0GM66_9GAMM</name>
<dbReference type="Proteomes" id="UP001301442">
    <property type="component" value="Chromosome"/>
</dbReference>
<sequence length="263" mass="27212">MTNRTAIVTGASHPKGIGRAIAICLARSGVNVVATDLQGSTGLDTIAAEIASHGVKGHAIACDVTSKQDIERVISETKLKFGAIDILVNNAGVGMGSANFLEVTDTDWNISLAVNLKGLADFCQAAIPEMLSQDNAGCIINIASLSGLGAIEDIPVCYTASKFAVIGLTKQLAVQYAKDGIRVNAICPGSIHTQMHETVLDMIANENNISIAEAQKLEDSNIPLGFTGKPDVVGDTVVYLASDSSRYMTGVALPVAGGMSPGL</sequence>